<dbReference type="PROSITE" id="PS51782">
    <property type="entry name" value="LYSM"/>
    <property type="match status" value="1"/>
</dbReference>
<evidence type="ECO:0000256" key="7">
    <source>
        <dbReference type="ARBA" id="ARBA00023048"/>
    </source>
</evidence>
<dbReference type="InterPro" id="IPR044925">
    <property type="entry name" value="His-Me_finger_sf"/>
</dbReference>
<keyword evidence="4" id="KW-0255">Endonuclease</keyword>
<evidence type="ECO:0000256" key="2">
    <source>
        <dbReference type="ARBA" id="ARBA00022529"/>
    </source>
</evidence>
<dbReference type="CDD" id="cd00085">
    <property type="entry name" value="HNHc"/>
    <property type="match status" value="1"/>
</dbReference>
<keyword evidence="5" id="KW-0378">Hydrolase</keyword>
<evidence type="ECO:0000256" key="1">
    <source>
        <dbReference type="ARBA" id="ARBA00006811"/>
    </source>
</evidence>
<dbReference type="Pfam" id="PF06958">
    <property type="entry name" value="Pyocin_S"/>
    <property type="match status" value="1"/>
</dbReference>
<dbReference type="PRINTS" id="PR01300">
    <property type="entry name" value="PYOCINKILLER"/>
</dbReference>
<dbReference type="InterPro" id="IPR016128">
    <property type="entry name" value="Pyosin/cloacin_T_dom"/>
</dbReference>
<accession>A0ABR9BN04</accession>
<dbReference type="Proteomes" id="UP000649768">
    <property type="component" value="Unassembled WGS sequence"/>
</dbReference>
<evidence type="ECO:0000256" key="8">
    <source>
        <dbReference type="SAM" id="MobiDB-lite"/>
    </source>
</evidence>
<comment type="caution">
    <text evidence="10">The sequence shown here is derived from an EMBL/GenBank/DDBJ whole genome shotgun (WGS) entry which is preliminary data.</text>
</comment>
<dbReference type="InterPro" id="IPR018392">
    <property type="entry name" value="LysM"/>
</dbReference>
<evidence type="ECO:0000256" key="6">
    <source>
        <dbReference type="ARBA" id="ARBA00023022"/>
    </source>
</evidence>
<gene>
    <name evidence="10" type="ORF">IFO68_14820</name>
</gene>
<dbReference type="RefSeq" id="WP_192016617.1">
    <property type="nucleotide sequence ID" value="NZ_JACYTP010000009.1"/>
</dbReference>
<evidence type="ECO:0000313" key="11">
    <source>
        <dbReference type="Proteomes" id="UP000649768"/>
    </source>
</evidence>
<feature type="domain" description="LysM" evidence="9">
    <location>
        <begin position="269"/>
        <end position="321"/>
    </location>
</feature>
<dbReference type="InterPro" id="IPR036302">
    <property type="entry name" value="Pyosin/cloacin_T_dom_sf"/>
</dbReference>
<dbReference type="SUPFAM" id="SSF54060">
    <property type="entry name" value="His-Me finger endonucleases"/>
    <property type="match status" value="1"/>
</dbReference>
<dbReference type="InterPro" id="IPR003615">
    <property type="entry name" value="HNH_nuc"/>
</dbReference>
<sequence>MSADDDSVKKRYPRASYAPLEDYCAVAPPPSAGEDPEPVAQFEYSFDLSCSAESLHQHSTCEFALGNTEAEDWRTNWQIKPVEQGYRHTTEVRVEEPKHLYVIRASSSLGVTPVEPVTVHPKGAGQAQEAFVAVMPAVEIDGRLGHPTQGYFYHFCDDKLMQEYQILGNKRWAFQATYSTHDRLHDDLHHGVQSAILLPWKRGGQKADNQYLVYRRERITRLHLDNLSEDWLVKNGVKIDLGALLDAIKEPVVVRENKNNEQRQTESTSSYTVQHDPATGQRESWSDIARQYGLTARELLDLNPGYEENPLLLEAGHILTVQSPDAVAASEPVRERPPVPPADVNQPLNTCYHYDGSCIEDTSIIPMYPSGLAADIPVVRIKSVVAPVFAKSCDVPKGCTDAGTSPEPITHFGPFSWFFSPAHANPVAASLEVQMASRVVRAANPGGAVGNNAFSSANKDAAIALTRLAGKLGSVLDDYRLMTSGGITSVLMMHRKIRHDDDTQHTEEELHNLDSVQSRIRIRLTDPAPGESYPQVRAYHMDDTRIPVRYVGLDKKTNSYSVALEENGPHITWTPNEEGKPEWQLTPDHDDSFEADDIHTIPISDMPTPTVETNPAAEEAHWSDAILVFPDGSEIAPIYIVYKEDRRNQPGVVTGKGKDVPWEDGYWLGKAANEGQGQYIPTAIADALRGKEFSRFSELQSTFWLEVAKDPQLMSQFNRRNQALIRKGNAPATEKEFHWGAPGKEKKLKKFSLHHVEQIQHGGAVYDLDNLRVVTPRLHWGEIHGTKGRRNVDNEK</sequence>
<organism evidence="10 11">
    <name type="scientific">Photobacterium arenosum</name>
    <dbReference type="NCBI Taxonomy" id="2774143"/>
    <lineage>
        <taxon>Bacteria</taxon>
        <taxon>Pseudomonadati</taxon>
        <taxon>Pseudomonadota</taxon>
        <taxon>Gammaproteobacteria</taxon>
        <taxon>Vibrionales</taxon>
        <taxon>Vibrionaceae</taxon>
        <taxon>Photobacterium</taxon>
    </lineage>
</organism>
<protein>
    <submittedName>
        <fullName evidence="10">S-type pyocin domain-containing protein</fullName>
    </submittedName>
</protein>
<dbReference type="CDD" id="cd00118">
    <property type="entry name" value="LysM"/>
    <property type="match status" value="1"/>
</dbReference>
<evidence type="ECO:0000256" key="3">
    <source>
        <dbReference type="ARBA" id="ARBA00022722"/>
    </source>
</evidence>
<keyword evidence="6" id="KW-0044">Antibiotic</keyword>
<proteinExistence type="inferred from homology"/>
<keyword evidence="2" id="KW-0929">Antimicrobial</keyword>
<dbReference type="InterPro" id="IPR037146">
    <property type="entry name" value="Colicin/pyocin_DNase_dom_sf"/>
</dbReference>
<dbReference type="Gene3D" id="3.10.350.10">
    <property type="entry name" value="LysM domain"/>
    <property type="match status" value="1"/>
</dbReference>
<dbReference type="EMBL" id="JACYTP010000009">
    <property type="protein sequence ID" value="MBD8513954.1"/>
    <property type="molecule type" value="Genomic_DNA"/>
</dbReference>
<dbReference type="Gene3D" id="3.90.540.10">
    <property type="entry name" value="Colicin/pyocin, DNase domain"/>
    <property type="match status" value="1"/>
</dbReference>
<comment type="similarity">
    <text evidence="1">Belongs to the colicin/pyosin nuclease family.</text>
</comment>
<evidence type="ECO:0000259" key="9">
    <source>
        <dbReference type="PROSITE" id="PS51782"/>
    </source>
</evidence>
<name>A0ABR9BN04_9GAMM</name>
<dbReference type="CDD" id="cd20709">
    <property type="entry name" value="MIX_V"/>
    <property type="match status" value="1"/>
</dbReference>
<evidence type="ECO:0000256" key="5">
    <source>
        <dbReference type="ARBA" id="ARBA00022801"/>
    </source>
</evidence>
<keyword evidence="7" id="KW-0078">Bacteriocin</keyword>
<feature type="region of interest" description="Disordered" evidence="8">
    <location>
        <begin position="256"/>
        <end position="284"/>
    </location>
</feature>
<dbReference type="SUPFAM" id="SSF69369">
    <property type="entry name" value="Cloacin translocation domain"/>
    <property type="match status" value="1"/>
</dbReference>
<keyword evidence="11" id="KW-1185">Reference proteome</keyword>
<dbReference type="InterPro" id="IPR003060">
    <property type="entry name" value="Pyocin_killer"/>
</dbReference>
<evidence type="ECO:0000256" key="4">
    <source>
        <dbReference type="ARBA" id="ARBA00022759"/>
    </source>
</evidence>
<reference evidence="10 11" key="1">
    <citation type="submission" date="2020-09" db="EMBL/GenBank/DDBJ databases">
        <title>Photobacterium sp. CAU 1568 isolated from sand of Sido Beach.</title>
        <authorList>
            <person name="Kim W."/>
        </authorList>
    </citation>
    <scope>NUCLEOTIDE SEQUENCE [LARGE SCALE GENOMIC DNA]</scope>
    <source>
        <strain evidence="10 11">CAU 1568</strain>
    </source>
</reference>
<dbReference type="Pfam" id="PF21431">
    <property type="entry name" value="Col-Pyo_DNase"/>
    <property type="match status" value="1"/>
</dbReference>
<dbReference type="InterPro" id="IPR036779">
    <property type="entry name" value="LysM_dom_sf"/>
</dbReference>
<keyword evidence="3" id="KW-0540">Nuclease</keyword>
<evidence type="ECO:0000313" key="10">
    <source>
        <dbReference type="EMBL" id="MBD8513954.1"/>
    </source>
</evidence>